<gene>
    <name evidence="5" type="ORF">GWI33_022734</name>
</gene>
<reference evidence="5" key="1">
    <citation type="submission" date="2020-08" db="EMBL/GenBank/DDBJ databases">
        <title>Genome sequencing and assembly of the red palm weevil Rhynchophorus ferrugineus.</title>
        <authorList>
            <person name="Dias G.B."/>
            <person name="Bergman C.M."/>
            <person name="Manee M."/>
        </authorList>
    </citation>
    <scope>NUCLEOTIDE SEQUENCE</scope>
    <source>
        <strain evidence="5">AA-2017</strain>
        <tissue evidence="5">Whole larva</tissue>
    </source>
</reference>
<feature type="transmembrane region" description="Helical" evidence="4">
    <location>
        <begin position="61"/>
        <end position="84"/>
    </location>
</feature>
<dbReference type="EMBL" id="JAACXV010000085">
    <property type="protein sequence ID" value="KAF7283903.1"/>
    <property type="molecule type" value="Genomic_DNA"/>
</dbReference>
<feature type="transmembrane region" description="Helical" evidence="4">
    <location>
        <begin position="90"/>
        <end position="108"/>
    </location>
</feature>
<dbReference type="GO" id="GO:0006465">
    <property type="term" value="P:signal peptide processing"/>
    <property type="evidence" value="ECO:0007669"/>
    <property type="project" value="TreeGrafter"/>
</dbReference>
<evidence type="ECO:0000256" key="4">
    <source>
        <dbReference type="SAM" id="Phobius"/>
    </source>
</evidence>
<evidence type="ECO:0000313" key="5">
    <source>
        <dbReference type="EMBL" id="KAF7283903.1"/>
    </source>
</evidence>
<feature type="region of interest" description="Disordered" evidence="3">
    <location>
        <begin position="120"/>
        <end position="147"/>
    </location>
</feature>
<accession>A0A834MHL5</accession>
<dbReference type="PANTHER" id="PTHR12174:SF23">
    <property type="entry name" value="MINOR HISTOCOMPATIBILITY ANTIGEN H13"/>
    <property type="match status" value="1"/>
</dbReference>
<dbReference type="GO" id="GO:0042500">
    <property type="term" value="F:aspartic endopeptidase activity, intramembrane cleaving"/>
    <property type="evidence" value="ECO:0007669"/>
    <property type="project" value="InterPro"/>
</dbReference>
<comment type="caution">
    <text evidence="5">The sequence shown here is derived from an EMBL/GenBank/DDBJ whole genome shotgun (WGS) entry which is preliminary data.</text>
</comment>
<comment type="subcellular location">
    <subcellularLocation>
        <location evidence="1">Endoplasmic reticulum membrane</location>
        <topology evidence="1">Multi-pass membrane protein</topology>
    </subcellularLocation>
</comment>
<evidence type="ECO:0000313" key="6">
    <source>
        <dbReference type="Proteomes" id="UP000625711"/>
    </source>
</evidence>
<dbReference type="GO" id="GO:0098553">
    <property type="term" value="C:lumenal side of endoplasmic reticulum membrane"/>
    <property type="evidence" value="ECO:0007669"/>
    <property type="project" value="TreeGrafter"/>
</dbReference>
<feature type="transmembrane region" description="Helical" evidence="4">
    <location>
        <begin position="30"/>
        <end position="49"/>
    </location>
</feature>
<keyword evidence="4" id="KW-0812">Transmembrane</keyword>
<dbReference type="Proteomes" id="UP000625711">
    <property type="component" value="Unassembled WGS sequence"/>
</dbReference>
<organism evidence="5 6">
    <name type="scientific">Rhynchophorus ferrugineus</name>
    <name type="common">Red palm weevil</name>
    <name type="synonym">Curculio ferrugineus</name>
    <dbReference type="NCBI Taxonomy" id="354439"/>
    <lineage>
        <taxon>Eukaryota</taxon>
        <taxon>Metazoa</taxon>
        <taxon>Ecdysozoa</taxon>
        <taxon>Arthropoda</taxon>
        <taxon>Hexapoda</taxon>
        <taxon>Insecta</taxon>
        <taxon>Pterygota</taxon>
        <taxon>Neoptera</taxon>
        <taxon>Endopterygota</taxon>
        <taxon>Coleoptera</taxon>
        <taxon>Polyphaga</taxon>
        <taxon>Cucujiformia</taxon>
        <taxon>Curculionidae</taxon>
        <taxon>Dryophthorinae</taxon>
        <taxon>Rhynchophorus</taxon>
    </lineage>
</organism>
<dbReference type="GO" id="GO:0098554">
    <property type="term" value="C:cytoplasmic side of endoplasmic reticulum membrane"/>
    <property type="evidence" value="ECO:0007669"/>
    <property type="project" value="TreeGrafter"/>
</dbReference>
<dbReference type="InterPro" id="IPR007369">
    <property type="entry name" value="Peptidase_A22B_SPP"/>
</dbReference>
<dbReference type="GO" id="GO:0033619">
    <property type="term" value="P:membrane protein proteolysis"/>
    <property type="evidence" value="ECO:0007669"/>
    <property type="project" value="TreeGrafter"/>
</dbReference>
<dbReference type="OrthoDB" id="29661at2759"/>
<sequence>MVTVAKSFEAPIKLVFPQDLLTNGLAANNFAMLGLGDIVIPGIFIALLLRFDHSLKRKTKTYFHATVVAYFLGLMATIFVMHIFKHAQPALLYLVPACLGTPLTLALVKGDLTAMFKYEDSHDEKEEKKKENKDTKQQSTGKKEKVK</sequence>
<evidence type="ECO:0000256" key="3">
    <source>
        <dbReference type="SAM" id="MobiDB-lite"/>
    </source>
</evidence>
<keyword evidence="6" id="KW-1185">Reference proteome</keyword>
<keyword evidence="4" id="KW-0472">Membrane</keyword>
<keyword evidence="4" id="KW-1133">Transmembrane helix</keyword>
<protein>
    <recommendedName>
        <fullName evidence="7">Minor histocompatibility antigen H13</fullName>
    </recommendedName>
</protein>
<keyword evidence="2" id="KW-0256">Endoplasmic reticulum</keyword>
<evidence type="ECO:0000256" key="1">
    <source>
        <dbReference type="ARBA" id="ARBA00004477"/>
    </source>
</evidence>
<dbReference type="AlphaFoldDB" id="A0A834MHL5"/>
<evidence type="ECO:0000256" key="2">
    <source>
        <dbReference type="ARBA" id="ARBA00022824"/>
    </source>
</evidence>
<proteinExistence type="predicted"/>
<dbReference type="PANTHER" id="PTHR12174">
    <property type="entry name" value="SIGNAL PEPTIDE PEPTIDASE"/>
    <property type="match status" value="1"/>
</dbReference>
<name>A0A834MHL5_RHYFE</name>
<dbReference type="Pfam" id="PF04258">
    <property type="entry name" value="Peptidase_A22B"/>
    <property type="match status" value="1"/>
</dbReference>
<evidence type="ECO:0008006" key="7">
    <source>
        <dbReference type="Google" id="ProtNLM"/>
    </source>
</evidence>